<accession>A0ABS4D081</accession>
<protein>
    <submittedName>
        <fullName evidence="1">Uncharacterized protein</fullName>
    </submittedName>
</protein>
<dbReference type="RefSeq" id="WP_312883837.1">
    <property type="nucleotide sequence ID" value="NZ_JAFDST010000004.1"/>
</dbReference>
<name>A0ABS4D081_9BACI</name>
<comment type="caution">
    <text evidence="1">The sequence shown here is derived from an EMBL/GenBank/DDBJ whole genome shotgun (WGS) entry which is preliminary data.</text>
</comment>
<reference evidence="1 2" key="1">
    <citation type="submission" date="2021-01" db="EMBL/GenBank/DDBJ databases">
        <title>Genomic Encyclopedia of Type Strains, Phase IV (KMG-IV): sequencing the most valuable type-strain genomes for metagenomic binning, comparative biology and taxonomic classification.</title>
        <authorList>
            <person name="Goeker M."/>
        </authorList>
    </citation>
    <scope>NUCLEOTIDE SEQUENCE [LARGE SCALE GENOMIC DNA]</scope>
    <source>
        <strain evidence="1 2">DSM 103394</strain>
    </source>
</reference>
<dbReference type="EMBL" id="JAFDST010000004">
    <property type="protein sequence ID" value="MBP1083047.1"/>
    <property type="molecule type" value="Genomic_DNA"/>
</dbReference>
<evidence type="ECO:0000313" key="2">
    <source>
        <dbReference type="Proteomes" id="UP000674416"/>
    </source>
</evidence>
<proteinExistence type="predicted"/>
<sequence>MEIIANEYIIYVPYTTVDALKKTVYDILGELDSEADMRNCFIEADVYCDELGLSW</sequence>
<dbReference type="Proteomes" id="UP000674416">
    <property type="component" value="Unassembled WGS sequence"/>
</dbReference>
<gene>
    <name evidence="1" type="ORF">JOC74_003557</name>
</gene>
<organism evidence="1 2">
    <name type="scientific">Bacillus capparidis</name>
    <dbReference type="NCBI Taxonomy" id="1840411"/>
    <lineage>
        <taxon>Bacteria</taxon>
        <taxon>Bacillati</taxon>
        <taxon>Bacillota</taxon>
        <taxon>Bacilli</taxon>
        <taxon>Bacillales</taxon>
        <taxon>Bacillaceae</taxon>
        <taxon>Bacillus</taxon>
    </lineage>
</organism>
<evidence type="ECO:0000313" key="1">
    <source>
        <dbReference type="EMBL" id="MBP1083047.1"/>
    </source>
</evidence>
<keyword evidence="2" id="KW-1185">Reference proteome</keyword>